<name>A0AAW1LUY1_POPJA</name>
<evidence type="ECO:0000313" key="1">
    <source>
        <dbReference type="EMBL" id="KAK9737230.1"/>
    </source>
</evidence>
<organism evidence="1 2">
    <name type="scientific">Popillia japonica</name>
    <name type="common">Japanese beetle</name>
    <dbReference type="NCBI Taxonomy" id="7064"/>
    <lineage>
        <taxon>Eukaryota</taxon>
        <taxon>Metazoa</taxon>
        <taxon>Ecdysozoa</taxon>
        <taxon>Arthropoda</taxon>
        <taxon>Hexapoda</taxon>
        <taxon>Insecta</taxon>
        <taxon>Pterygota</taxon>
        <taxon>Neoptera</taxon>
        <taxon>Endopterygota</taxon>
        <taxon>Coleoptera</taxon>
        <taxon>Polyphaga</taxon>
        <taxon>Scarabaeiformia</taxon>
        <taxon>Scarabaeidae</taxon>
        <taxon>Rutelinae</taxon>
        <taxon>Popillia</taxon>
    </lineage>
</organism>
<keyword evidence="2" id="KW-1185">Reference proteome</keyword>
<dbReference type="EMBL" id="JASPKY010000103">
    <property type="protein sequence ID" value="KAK9737230.1"/>
    <property type="molecule type" value="Genomic_DNA"/>
</dbReference>
<dbReference type="Proteomes" id="UP001458880">
    <property type="component" value="Unassembled WGS sequence"/>
</dbReference>
<gene>
    <name evidence="1" type="ORF">QE152_g10896</name>
</gene>
<comment type="caution">
    <text evidence="1">The sequence shown here is derived from an EMBL/GenBank/DDBJ whole genome shotgun (WGS) entry which is preliminary data.</text>
</comment>
<sequence length="203" mass="23588">MGRDPKWGRVAKFWGRERFYFYFLLSITHCLIHREALAAKKLAPELNDVLQDAVKIINFIKSHALNSRLFSNLCKDTDSNYTTLLLHAEVLSDIFAKLNDLNLSLQGKNCDIFTSNDKIESFIKKINIWKSMVEKNSFEMFSSVDNVIIEKNSFEMFSSVDNVIIEKNDCKTFIAKIIVDHLKALETQFRTYFILNIDFKKVA</sequence>
<accession>A0AAW1LUY1</accession>
<dbReference type="PANTHER" id="PTHR45913:SF19">
    <property type="entry name" value="LOW QUALITY PROTEIN: ZINC FINGER BED DOMAIN-CONTAINING PROTEIN 5-LIKE"/>
    <property type="match status" value="1"/>
</dbReference>
<evidence type="ECO:0000313" key="2">
    <source>
        <dbReference type="Proteomes" id="UP001458880"/>
    </source>
</evidence>
<reference evidence="1 2" key="1">
    <citation type="journal article" date="2024" name="BMC Genomics">
        <title>De novo assembly and annotation of Popillia japonica's genome with initial clues to its potential as an invasive pest.</title>
        <authorList>
            <person name="Cucini C."/>
            <person name="Boschi S."/>
            <person name="Funari R."/>
            <person name="Cardaioli E."/>
            <person name="Iannotti N."/>
            <person name="Marturano G."/>
            <person name="Paoli F."/>
            <person name="Bruttini M."/>
            <person name="Carapelli A."/>
            <person name="Frati F."/>
            <person name="Nardi F."/>
        </authorList>
    </citation>
    <scope>NUCLEOTIDE SEQUENCE [LARGE SCALE GENOMIC DNA]</scope>
    <source>
        <strain evidence="1">DMR45628</strain>
    </source>
</reference>
<protein>
    <submittedName>
        <fullName evidence="1">Uncharacterized protein</fullName>
    </submittedName>
</protein>
<dbReference type="AlphaFoldDB" id="A0AAW1LUY1"/>
<dbReference type="PANTHER" id="PTHR45913">
    <property type="entry name" value="EPM2A-INTERACTING PROTEIN 1"/>
    <property type="match status" value="1"/>
</dbReference>
<proteinExistence type="predicted"/>